<dbReference type="eggNOG" id="KOG1777">
    <property type="taxonomic scope" value="Eukaryota"/>
</dbReference>
<name>A0A1X7VUP2_AMPQE</name>
<dbReference type="Gene3D" id="1.20.1280.50">
    <property type="match status" value="1"/>
</dbReference>
<dbReference type="EnsemblMetazoa" id="XM_003382616.3">
    <property type="protein sequence ID" value="XP_003382664.1"/>
    <property type="gene ID" value="LOC100642123"/>
</dbReference>
<protein>
    <recommendedName>
        <fullName evidence="1">F-box domain-containing protein</fullName>
    </recommendedName>
</protein>
<dbReference type="InParanoid" id="A0A1X7VUP2"/>
<evidence type="ECO:0000313" key="3">
    <source>
        <dbReference type="Proteomes" id="UP000007879"/>
    </source>
</evidence>
<dbReference type="InterPro" id="IPR036047">
    <property type="entry name" value="F-box-like_dom_sf"/>
</dbReference>
<dbReference type="STRING" id="400682.A0A1X7VUP2"/>
<accession>A0A1X7VUP2</accession>
<dbReference type="Pfam" id="PF12937">
    <property type="entry name" value="F-box-like"/>
    <property type="match status" value="1"/>
</dbReference>
<dbReference type="InterPro" id="IPR001810">
    <property type="entry name" value="F-box_dom"/>
</dbReference>
<proteinExistence type="predicted"/>
<keyword evidence="3" id="KW-1185">Reference proteome</keyword>
<dbReference type="KEGG" id="aqu:100642123"/>
<evidence type="ECO:0000313" key="2">
    <source>
        <dbReference type="EnsemblMetazoa" id="Aqu2.1.43589_001"/>
    </source>
</evidence>
<sequence length="217" mass="25025">MADARGEEIAEKIAWKTAILRSRKLFEGTSQLPAPSKDFCQLLITEKGVAWRKWKITLRNYSLGMAPHPIEQIMTYEDYRFDRSLQFEIETIFGVKALNQTLKIVKGCNDPLSSLPEPLAIKVICYLDLQSIEYLSQVNQHFRELCKADGLWEKLYAMHQGTPSREVKALAKELGWKHVFFMNKLQLQKEISRKRRQLLASPSDSGASTFMTQQIED</sequence>
<evidence type="ECO:0000259" key="1">
    <source>
        <dbReference type="PROSITE" id="PS50181"/>
    </source>
</evidence>
<organism evidence="2">
    <name type="scientific">Amphimedon queenslandica</name>
    <name type="common">Sponge</name>
    <dbReference type="NCBI Taxonomy" id="400682"/>
    <lineage>
        <taxon>Eukaryota</taxon>
        <taxon>Metazoa</taxon>
        <taxon>Porifera</taxon>
        <taxon>Demospongiae</taxon>
        <taxon>Heteroscleromorpha</taxon>
        <taxon>Haplosclerida</taxon>
        <taxon>Niphatidae</taxon>
        <taxon>Amphimedon</taxon>
    </lineage>
</organism>
<dbReference type="OrthoDB" id="3219396at2759"/>
<dbReference type="OMA" id="CNSDELW"/>
<feature type="domain" description="F-box" evidence="1">
    <location>
        <begin position="109"/>
        <end position="155"/>
    </location>
</feature>
<dbReference type="EnsemblMetazoa" id="Aqu2.1.43589_001">
    <property type="protein sequence ID" value="Aqu2.1.43589_001"/>
    <property type="gene ID" value="Aqu2.1.43589"/>
</dbReference>
<reference evidence="2" key="2">
    <citation type="submission" date="2017-05" db="UniProtKB">
        <authorList>
            <consortium name="EnsemblMetazoa"/>
        </authorList>
    </citation>
    <scope>IDENTIFICATION</scope>
</reference>
<reference evidence="3" key="1">
    <citation type="journal article" date="2010" name="Nature">
        <title>The Amphimedon queenslandica genome and the evolution of animal complexity.</title>
        <authorList>
            <person name="Srivastava M."/>
            <person name="Simakov O."/>
            <person name="Chapman J."/>
            <person name="Fahey B."/>
            <person name="Gauthier M.E."/>
            <person name="Mitros T."/>
            <person name="Richards G.S."/>
            <person name="Conaco C."/>
            <person name="Dacre M."/>
            <person name="Hellsten U."/>
            <person name="Larroux C."/>
            <person name="Putnam N.H."/>
            <person name="Stanke M."/>
            <person name="Adamska M."/>
            <person name="Darling A."/>
            <person name="Degnan S.M."/>
            <person name="Oakley T.H."/>
            <person name="Plachetzki D.C."/>
            <person name="Zhai Y."/>
            <person name="Adamski M."/>
            <person name="Calcino A."/>
            <person name="Cummins S.F."/>
            <person name="Goodstein D.M."/>
            <person name="Harris C."/>
            <person name="Jackson D.J."/>
            <person name="Leys S.P."/>
            <person name="Shu S."/>
            <person name="Woodcroft B.J."/>
            <person name="Vervoort M."/>
            <person name="Kosik K.S."/>
            <person name="Manning G."/>
            <person name="Degnan B.M."/>
            <person name="Rokhsar D.S."/>
        </authorList>
    </citation>
    <scope>NUCLEOTIDE SEQUENCE [LARGE SCALE GENOMIC DNA]</scope>
</reference>
<dbReference type="AlphaFoldDB" id="A0A1X7VUP2"/>
<dbReference type="Proteomes" id="UP000007879">
    <property type="component" value="Unassembled WGS sequence"/>
</dbReference>
<gene>
    <name evidence="2" type="primary">100642123</name>
</gene>
<dbReference type="SUPFAM" id="SSF81383">
    <property type="entry name" value="F-box domain"/>
    <property type="match status" value="1"/>
</dbReference>
<dbReference type="PROSITE" id="PS50181">
    <property type="entry name" value="FBOX"/>
    <property type="match status" value="1"/>
</dbReference>